<proteinExistence type="predicted"/>
<keyword evidence="2" id="KW-1185">Reference proteome</keyword>
<reference evidence="1" key="1">
    <citation type="submission" date="2018-11" db="EMBL/GenBank/DDBJ databases">
        <title>The sequence and de novo assembly of Larimichthys crocea genome using PacBio and Hi-C technologies.</title>
        <authorList>
            <person name="Xu P."/>
            <person name="Chen B."/>
            <person name="Zhou Z."/>
            <person name="Ke Q."/>
            <person name="Wu Y."/>
            <person name="Bai H."/>
            <person name="Pu F."/>
        </authorList>
    </citation>
    <scope>NUCLEOTIDE SEQUENCE</scope>
    <source>
        <tissue evidence="1">Muscle</tissue>
    </source>
</reference>
<evidence type="ECO:0000313" key="1">
    <source>
        <dbReference type="EMBL" id="TMS11630.1"/>
    </source>
</evidence>
<evidence type="ECO:0000313" key="2">
    <source>
        <dbReference type="Proteomes" id="UP000793456"/>
    </source>
</evidence>
<feature type="non-terminal residue" evidence="1">
    <location>
        <position position="309"/>
    </location>
</feature>
<dbReference type="Proteomes" id="UP000793456">
    <property type="component" value="Chromosome XIII"/>
</dbReference>
<protein>
    <submittedName>
        <fullName evidence="1">Uncharacterized protein</fullName>
    </submittedName>
</protein>
<organism evidence="1 2">
    <name type="scientific">Larimichthys crocea</name>
    <name type="common">Large yellow croaker</name>
    <name type="synonym">Pseudosciaena crocea</name>
    <dbReference type="NCBI Taxonomy" id="215358"/>
    <lineage>
        <taxon>Eukaryota</taxon>
        <taxon>Metazoa</taxon>
        <taxon>Chordata</taxon>
        <taxon>Craniata</taxon>
        <taxon>Vertebrata</taxon>
        <taxon>Euteleostomi</taxon>
        <taxon>Actinopterygii</taxon>
        <taxon>Neopterygii</taxon>
        <taxon>Teleostei</taxon>
        <taxon>Neoteleostei</taxon>
        <taxon>Acanthomorphata</taxon>
        <taxon>Eupercaria</taxon>
        <taxon>Sciaenidae</taxon>
        <taxon>Larimichthys</taxon>
    </lineage>
</organism>
<comment type="caution">
    <text evidence="1">The sequence shown here is derived from an EMBL/GenBank/DDBJ whole genome shotgun (WGS) entry which is preliminary data.</text>
</comment>
<sequence length="309" mass="35141">MIPPLTRDEAMEGLLSEILRKEEDPRSASQSLLVNLKAMQNFLNLPEGERDRIYQEERERSTNTNHSHPTNLIPNSNTHRHTQTKCIVSGAELPLKVDSLVNITSGIYEEIQQEMKRAKVSQALFAKVAANKSQGWLCELLRWKENPSPENRTLWENLCTIRRFLGLPQADRDQVYEEESRQQHSDRLHTVLHIPDQQPLHRQPLPPLTSPSPIHEDPQPIPLLVLHGSDDRPQRGISPGLGGGGPKKARSRTRISLEALGILQSFIGDVGLYPDQEAIHTLSAQLDLPKHTIVKFFQNQRYNVKHHSQ</sequence>
<gene>
    <name evidence="1" type="ORF">E3U43_019021</name>
</gene>
<dbReference type="EMBL" id="CM011686">
    <property type="protein sequence ID" value="TMS11630.1"/>
    <property type="molecule type" value="Genomic_DNA"/>
</dbReference>
<accession>A0ACD3QWX9</accession>
<name>A0ACD3QWX9_LARCR</name>